<evidence type="ECO:0000313" key="2">
    <source>
        <dbReference type="EMBL" id="VGO21336.1"/>
    </source>
</evidence>
<accession>A0A6C2UQQ5</accession>
<keyword evidence="1" id="KW-0732">Signal</keyword>
<evidence type="ECO:0008006" key="4">
    <source>
        <dbReference type="Google" id="ProtNLM"/>
    </source>
</evidence>
<proteinExistence type="predicted"/>
<dbReference type="PROSITE" id="PS51257">
    <property type="entry name" value="PROKAR_LIPOPROTEIN"/>
    <property type="match status" value="1"/>
</dbReference>
<feature type="chain" id="PRO_5025559396" description="SHOCT domain-containing protein" evidence="1">
    <location>
        <begin position="24"/>
        <end position="79"/>
    </location>
</feature>
<dbReference type="Proteomes" id="UP000346198">
    <property type="component" value="Unassembled WGS sequence"/>
</dbReference>
<sequence>MKTAINMGLAALAAAVLSGCAAAAFNRVSLTTNRNITVGQELLDLQAAHEKGIINDSEYKMAKQDLLKMVSSLAELKDD</sequence>
<keyword evidence="3" id="KW-1185">Reference proteome</keyword>
<name>A0A6C2UQQ5_9BACT</name>
<gene>
    <name evidence="2" type="ORF">SCARR_03408</name>
</gene>
<dbReference type="EMBL" id="CAAHFH010000002">
    <property type="protein sequence ID" value="VGO21336.1"/>
    <property type="molecule type" value="Genomic_DNA"/>
</dbReference>
<feature type="signal peptide" evidence="1">
    <location>
        <begin position="1"/>
        <end position="23"/>
    </location>
</feature>
<protein>
    <recommendedName>
        <fullName evidence="4">SHOCT domain-containing protein</fullName>
    </recommendedName>
</protein>
<dbReference type="RefSeq" id="WP_136062814.1">
    <property type="nucleotide sequence ID" value="NZ_CAAHFH010000002.1"/>
</dbReference>
<evidence type="ECO:0000256" key="1">
    <source>
        <dbReference type="SAM" id="SignalP"/>
    </source>
</evidence>
<evidence type="ECO:0000313" key="3">
    <source>
        <dbReference type="Proteomes" id="UP000346198"/>
    </source>
</evidence>
<dbReference type="AlphaFoldDB" id="A0A6C2UQQ5"/>
<reference evidence="2 3" key="1">
    <citation type="submission" date="2019-04" db="EMBL/GenBank/DDBJ databases">
        <authorList>
            <person name="Van Vliet M D."/>
        </authorList>
    </citation>
    <scope>NUCLEOTIDE SEQUENCE [LARGE SCALE GENOMIC DNA]</scope>
    <source>
        <strain evidence="2 3">F21</strain>
    </source>
</reference>
<organism evidence="2 3">
    <name type="scientific">Pontiella sulfatireligans</name>
    <dbReference type="NCBI Taxonomy" id="2750658"/>
    <lineage>
        <taxon>Bacteria</taxon>
        <taxon>Pseudomonadati</taxon>
        <taxon>Kiritimatiellota</taxon>
        <taxon>Kiritimatiellia</taxon>
        <taxon>Kiritimatiellales</taxon>
        <taxon>Pontiellaceae</taxon>
        <taxon>Pontiella</taxon>
    </lineage>
</organism>